<dbReference type="GO" id="GO:0008897">
    <property type="term" value="F:holo-[acyl-carrier-protein] synthase activity"/>
    <property type="evidence" value="ECO:0007669"/>
    <property type="project" value="UniProtKB-EC"/>
</dbReference>
<evidence type="ECO:0000313" key="7">
    <source>
        <dbReference type="EMBL" id="CAE4632264.1"/>
    </source>
</evidence>
<dbReference type="PANTHER" id="PTHR12215:SF10">
    <property type="entry name" value="L-AMINOADIPATE-SEMIALDEHYDE DEHYDROGENASE-PHOSPHOPANTETHEINYL TRANSFERASE"/>
    <property type="match status" value="1"/>
</dbReference>
<accession>A0A7S4S250</accession>
<name>A0A7S4S250_9DINO</name>
<dbReference type="SMART" id="SM00028">
    <property type="entry name" value="TPR"/>
    <property type="match status" value="3"/>
</dbReference>
<dbReference type="InterPro" id="IPR019734">
    <property type="entry name" value="TPR_rpt"/>
</dbReference>
<dbReference type="InterPro" id="IPR055066">
    <property type="entry name" value="AASDHPPT_N"/>
</dbReference>
<proteinExistence type="predicted"/>
<dbReference type="SUPFAM" id="SSF48452">
    <property type="entry name" value="TPR-like"/>
    <property type="match status" value="1"/>
</dbReference>
<evidence type="ECO:0000256" key="4">
    <source>
        <dbReference type="SAM" id="MobiDB-lite"/>
    </source>
</evidence>
<feature type="repeat" description="TPR" evidence="3">
    <location>
        <begin position="513"/>
        <end position="546"/>
    </location>
</feature>
<evidence type="ECO:0000259" key="5">
    <source>
        <dbReference type="Pfam" id="PF01648"/>
    </source>
</evidence>
<dbReference type="Pfam" id="PF22624">
    <property type="entry name" value="AASDHPPT_N"/>
    <property type="match status" value="1"/>
</dbReference>
<feature type="region of interest" description="Disordered" evidence="4">
    <location>
        <begin position="1"/>
        <end position="20"/>
    </location>
</feature>
<evidence type="ECO:0000256" key="1">
    <source>
        <dbReference type="ARBA" id="ARBA00013172"/>
    </source>
</evidence>
<evidence type="ECO:0000256" key="3">
    <source>
        <dbReference type="PROSITE-ProRule" id="PRU00339"/>
    </source>
</evidence>
<protein>
    <recommendedName>
        <fullName evidence="1">holo-[acyl-carrier-protein] synthase</fullName>
        <ecNumber evidence="1">2.7.8.7</ecNumber>
    </recommendedName>
</protein>
<dbReference type="InterPro" id="IPR011990">
    <property type="entry name" value="TPR-like_helical_dom_sf"/>
</dbReference>
<dbReference type="SUPFAM" id="SSF56214">
    <property type="entry name" value="4'-phosphopantetheinyl transferase"/>
    <property type="match status" value="2"/>
</dbReference>
<feature type="region of interest" description="Disordered" evidence="4">
    <location>
        <begin position="397"/>
        <end position="432"/>
    </location>
</feature>
<dbReference type="InterPro" id="IPR037143">
    <property type="entry name" value="4-PPantetheinyl_Trfase_dom_sf"/>
</dbReference>
<dbReference type="Pfam" id="PF01648">
    <property type="entry name" value="ACPS"/>
    <property type="match status" value="1"/>
</dbReference>
<evidence type="ECO:0000259" key="6">
    <source>
        <dbReference type="Pfam" id="PF22624"/>
    </source>
</evidence>
<dbReference type="Pfam" id="PF13181">
    <property type="entry name" value="TPR_8"/>
    <property type="match status" value="1"/>
</dbReference>
<dbReference type="EMBL" id="HBNR01062370">
    <property type="protein sequence ID" value="CAE4632264.1"/>
    <property type="molecule type" value="Transcribed_RNA"/>
</dbReference>
<dbReference type="GO" id="GO:0019878">
    <property type="term" value="P:lysine biosynthetic process via aminoadipic acid"/>
    <property type="evidence" value="ECO:0007669"/>
    <property type="project" value="TreeGrafter"/>
</dbReference>
<feature type="compositionally biased region" description="Low complexity" evidence="4">
    <location>
        <begin position="401"/>
        <end position="427"/>
    </location>
</feature>
<gene>
    <name evidence="7" type="ORF">AMON00008_LOCUS43955</name>
</gene>
<dbReference type="GO" id="GO:0005829">
    <property type="term" value="C:cytosol"/>
    <property type="evidence" value="ECO:0007669"/>
    <property type="project" value="TreeGrafter"/>
</dbReference>
<evidence type="ECO:0000256" key="2">
    <source>
        <dbReference type="ARBA" id="ARBA00022679"/>
    </source>
</evidence>
<dbReference type="InterPro" id="IPR050559">
    <property type="entry name" value="P-Pant_transferase_sf"/>
</dbReference>
<keyword evidence="3" id="KW-0802">TPR repeat</keyword>
<dbReference type="PANTHER" id="PTHR12215">
    <property type="entry name" value="PHOSPHOPANTETHEINE TRANSFERASE"/>
    <property type="match status" value="1"/>
</dbReference>
<dbReference type="AlphaFoldDB" id="A0A7S4S250"/>
<feature type="domain" description="4'-phosphopantetheinyl transferase N-terminal" evidence="6">
    <location>
        <begin position="32"/>
        <end position="139"/>
    </location>
</feature>
<dbReference type="GO" id="GO:0000287">
    <property type="term" value="F:magnesium ion binding"/>
    <property type="evidence" value="ECO:0007669"/>
    <property type="project" value="InterPro"/>
</dbReference>
<reference evidence="7" key="1">
    <citation type="submission" date="2021-01" db="EMBL/GenBank/DDBJ databases">
        <authorList>
            <person name="Corre E."/>
            <person name="Pelletier E."/>
            <person name="Niang G."/>
            <person name="Scheremetjew M."/>
            <person name="Finn R."/>
            <person name="Kale V."/>
            <person name="Holt S."/>
            <person name="Cochrane G."/>
            <person name="Meng A."/>
            <person name="Brown T."/>
            <person name="Cohen L."/>
        </authorList>
    </citation>
    <scope>NUCLEOTIDE SEQUENCE</scope>
    <source>
        <strain evidence="7">CCMP3105</strain>
    </source>
</reference>
<dbReference type="Gene3D" id="1.25.40.10">
    <property type="entry name" value="Tetratricopeptide repeat domain"/>
    <property type="match status" value="1"/>
</dbReference>
<dbReference type="InterPro" id="IPR008278">
    <property type="entry name" value="4-PPantetheinyl_Trfase_dom"/>
</dbReference>
<dbReference type="Gene3D" id="3.90.470.20">
    <property type="entry name" value="4'-phosphopantetheinyl transferase domain"/>
    <property type="match status" value="1"/>
</dbReference>
<dbReference type="PROSITE" id="PS50005">
    <property type="entry name" value="TPR"/>
    <property type="match status" value="1"/>
</dbReference>
<dbReference type="EC" id="2.7.8.7" evidence="1"/>
<organism evidence="7">
    <name type="scientific">Alexandrium monilatum</name>
    <dbReference type="NCBI Taxonomy" id="311494"/>
    <lineage>
        <taxon>Eukaryota</taxon>
        <taxon>Sar</taxon>
        <taxon>Alveolata</taxon>
        <taxon>Dinophyceae</taxon>
        <taxon>Gonyaulacales</taxon>
        <taxon>Pyrocystaceae</taxon>
        <taxon>Alexandrium</taxon>
    </lineage>
</organism>
<feature type="domain" description="4'-phosphopantetheinyl transferase" evidence="5">
    <location>
        <begin position="245"/>
        <end position="294"/>
    </location>
</feature>
<keyword evidence="2" id="KW-0808">Transferase</keyword>
<sequence length="563" mass="61478">MEDPGASSATPNGNPLEGAGVGRLRWAVNSSEWKPAGEKDGKEFQFLVSLIREPSERESVSKFVRFVDQKRAVLSRLLVRRACAAVLGLSSFKAIEIARTKGKKPFLRCPRPPPERPDLGNFNFNVSHEGDWVVLASEPLCLCGVDVAAPHDRRQTGKEFDVFETFKEQLTEEEWRVVEREAASAVAKRMAKDKALLVEEFQEEVPEFGSAQMDDPEADDFAERYDGVGYASGTANTARPLNQPVGYQAFQRFWSAKEAFVKARGDGLGFELNRAEFRFSSVSESSQTYVATIVVDGEPAPLWRCFQQRLGAHHWATVARGPTQDVVDAHGEFTRTLTRPTSSFPPHIWEQELLRESSPFDQVPVGFLVPPDDMQDYVAAGGTPWWCGPGHMPVPSSLGDSEAAGVKAEAPAESAAAGGERSRAPSAMSSKDSLVDLEDRGNKHFQNKEYQEALQCYTAAIEAVKAEATGTPTGSELYSLLLSARAGCLLETRDFDAALADADQAVQLDQGNAKAYFHKGRALEGLGRCEHALECLSQARQLAPADASVEQLLASVALKVSPK</sequence>